<feature type="domain" description="OTU" evidence="9">
    <location>
        <begin position="2506"/>
        <end position="2616"/>
    </location>
</feature>
<feature type="region of interest" description="Disordered" evidence="7">
    <location>
        <begin position="2363"/>
        <end position="2391"/>
    </location>
</feature>
<evidence type="ECO:0000256" key="4">
    <source>
        <dbReference type="ARBA" id="ARBA00030285"/>
    </source>
</evidence>
<dbReference type="Pfam" id="PF04196">
    <property type="entry name" value="Bunya_RdRp"/>
    <property type="match status" value="1"/>
</dbReference>
<dbReference type="GO" id="GO:0006351">
    <property type="term" value="P:DNA-templated transcription"/>
    <property type="evidence" value="ECO:0007669"/>
    <property type="project" value="InterPro"/>
</dbReference>
<dbReference type="InterPro" id="IPR007099">
    <property type="entry name" value="RNA-dir_pol_NSvirus"/>
</dbReference>
<dbReference type="EC" id="2.7.7.48" evidence="1"/>
<dbReference type="Pfam" id="PF02338">
    <property type="entry name" value="OTU"/>
    <property type="match status" value="1"/>
</dbReference>
<dbReference type="InterPro" id="IPR003323">
    <property type="entry name" value="OTU_dom"/>
</dbReference>
<evidence type="ECO:0000256" key="1">
    <source>
        <dbReference type="ARBA" id="ARBA00012494"/>
    </source>
</evidence>
<name>A0A5B8MBJ0_9VIRU</name>
<dbReference type="PROSITE" id="PS50525">
    <property type="entry name" value="RDRP_SSRNA_NEG_SEG"/>
    <property type="match status" value="1"/>
</dbReference>
<keyword evidence="10" id="KW-0696">RNA-directed RNA polymerase</keyword>
<feature type="domain" description="RdRp catalytic" evidence="8">
    <location>
        <begin position="1118"/>
        <end position="1321"/>
    </location>
</feature>
<evidence type="ECO:0000256" key="2">
    <source>
        <dbReference type="ARBA" id="ARBA00018602"/>
    </source>
</evidence>
<evidence type="ECO:0000259" key="9">
    <source>
        <dbReference type="PROSITE" id="PS50802"/>
    </source>
</evidence>
<dbReference type="RefSeq" id="YP_010840091.1">
    <property type="nucleotide sequence ID" value="NC_078401.1"/>
</dbReference>
<dbReference type="EMBL" id="MK728654">
    <property type="protein sequence ID" value="QDZ17042.1"/>
    <property type="molecule type" value="Viral_cRNA"/>
</dbReference>
<feature type="compositionally biased region" description="Polar residues" evidence="7">
    <location>
        <begin position="2367"/>
        <end position="2376"/>
    </location>
</feature>
<dbReference type="GO" id="GO:0039694">
    <property type="term" value="P:viral RNA genome replication"/>
    <property type="evidence" value="ECO:0007669"/>
    <property type="project" value="InterPro"/>
</dbReference>
<keyword evidence="3" id="KW-0808">Transferase</keyword>
<proteinExistence type="predicted"/>
<reference evidence="10 11" key="1">
    <citation type="journal article" date="2019" name="Viruses">
        <title>Two Novel Negative-Sense RNA Viruses Infecting Grapevine Are Members of a Newly Proposed Genus within the Family Phenuiviridae.</title>
        <authorList>
            <person name="Diaz-Lara A."/>
            <person name="Navarro B."/>
            <person name="Di Serio F."/>
            <person name="Stevens K."/>
            <person name="Hwang M.S."/>
            <person name="Kohl J."/>
            <person name="Vu S.T."/>
            <person name="Falk B.W."/>
            <person name="Golino D."/>
            <person name="Al Rwahnih M."/>
        </authorList>
    </citation>
    <scope>NUCLEOTIDE SEQUENCE [LARGE SCALE GENOMIC DNA]</scope>
    <source>
        <strain evidence="10">K335</strain>
    </source>
</reference>
<gene>
    <name evidence="10" type="primary">RdRp</name>
</gene>
<keyword evidence="11" id="KW-1185">Reference proteome</keyword>
<evidence type="ECO:0000256" key="6">
    <source>
        <dbReference type="ARBA" id="ARBA00031012"/>
    </source>
</evidence>
<dbReference type="InterPro" id="IPR007322">
    <property type="entry name" value="RNA_pol_bunyavir"/>
</dbReference>
<accession>A0A5B8MBJ0</accession>
<dbReference type="GO" id="GO:0003968">
    <property type="term" value="F:RNA-directed RNA polymerase activity"/>
    <property type="evidence" value="ECO:0007669"/>
    <property type="project" value="UniProtKB-KW"/>
</dbReference>
<dbReference type="PROSITE" id="PS50802">
    <property type="entry name" value="OTU"/>
    <property type="match status" value="1"/>
</dbReference>
<keyword evidence="10" id="KW-0548">Nucleotidyltransferase</keyword>
<evidence type="ECO:0000313" key="10">
    <source>
        <dbReference type="EMBL" id="QDZ17042.1"/>
    </source>
</evidence>
<evidence type="ECO:0000256" key="5">
    <source>
        <dbReference type="ARBA" id="ARBA00030436"/>
    </source>
</evidence>
<evidence type="ECO:0000313" key="11">
    <source>
        <dbReference type="Proteomes" id="UP000679670"/>
    </source>
</evidence>
<evidence type="ECO:0000259" key="8">
    <source>
        <dbReference type="PROSITE" id="PS50525"/>
    </source>
</evidence>
<evidence type="ECO:0000256" key="3">
    <source>
        <dbReference type="ARBA" id="ARBA00022679"/>
    </source>
</evidence>
<dbReference type="GeneID" id="80550581"/>
<dbReference type="Proteomes" id="UP000679670">
    <property type="component" value="Genome"/>
</dbReference>
<evidence type="ECO:0000256" key="7">
    <source>
        <dbReference type="SAM" id="MobiDB-lite"/>
    </source>
</evidence>
<organism evidence="10 11">
    <name type="scientific">Grapevine Muscat rose virus</name>
    <dbReference type="NCBI Taxonomy" id="2601259"/>
    <lineage>
        <taxon>Viruses</taxon>
        <taxon>Riboviria</taxon>
        <taxon>Orthornavirae</taxon>
        <taxon>Negarnaviricota</taxon>
        <taxon>Polyploviricotina</taxon>
        <taxon>Bunyaviricetes</taxon>
        <taxon>Hareavirales</taxon>
        <taxon>Phenuiviridae</taxon>
        <taxon>Rubodvirus</taxon>
        <taxon>Rubodvirus argentinaense</taxon>
    </lineage>
</organism>
<dbReference type="KEGG" id="vg:80550581"/>
<dbReference type="Gene3D" id="3.90.70.80">
    <property type="match status" value="1"/>
</dbReference>
<protein>
    <recommendedName>
        <fullName evidence="2">RNA-directed RNA polymerase L</fullName>
        <ecNumber evidence="1">2.7.7.48</ecNumber>
    </recommendedName>
    <alternativeName>
        <fullName evidence="4">Large structural protein</fullName>
    </alternativeName>
    <alternativeName>
        <fullName evidence="6">Replicase</fullName>
    </alternativeName>
    <alternativeName>
        <fullName evidence="5">Transcriptase</fullName>
    </alternativeName>
</protein>
<sequence length="2616" mass="304319">MKRRNSFPTCESVIAFWKKKKGYVPRHMLLLVPTNVHVKSLCNSNECVKRRLFKNLKSTINLRKIHNRRREANIKKFKIRILKTDKSYRRSGKANKDIESKDGKELREGMMERNIKKLNEQTNHATSEIDDSVNKYEICHVDKKFILKKQKLKGYCYLYLFDAIEDKLKAYQQLGKFPSISDVKKIGLTINCNKLITYSFSDFGRTVYHVHKCVHSSQNWNLVSKYYIADSILLGGEFEDVDFALEKTSVHYMSPEIEFQRDGNYIKLKNSKGEDFIKKIEFENPNFIHDAVFSTIFQEKKSDKALKGLTPDFWSDKVVFELATTTSSSDDDLLQALNKKLNKYKSISECKQLLIIVVSYDKVMSNYQIKEKFACALIHNFNVVKRLQHELQNEGKLFWTNSKESRFERKLFSILQNYNLQNKMDDKKLSLDIIDSNWDNYNYMESLKEIVTEISDFIKQDIFHPHYICEKKEEIVFNEEGRKDLKRITIVPMVCPEVRNDKNLIEIKAVETIIPSSKFKIIQESKSVQEALMSYQGDMSLQEILSGFQSDLILEKGKPKKDRKPYQFKPEFTPSELLELNMDGIMAKENKSNPMVQEKRARSKIPFSSSVDTKDIEEFRLHFRSLLTETVSIAPKDQNYGLMNEAYSSITDANVNLIDQGKDCIRQYRQQDKLKLMNWLNFISDLMFEINLSLRENTKNGYFIVKSLRRYQADVFIKTTKSSSHIFFFLICKPDYILSNTLGPKFACKDGVLVTEWGSMLKRDLENFLNIKDTIKSTFECYDEVFSFTNHEACLNAKWVSLMILLNNKDRNEEIISSLRYTYMKSLSITENPSQMNAKLNLLFRDRLQVYLTKKVFDLNKDLSAKKPSIVIHLGELHVNGLMDMFNSQIDLKQAINISYAGYIMTKVKQPQSNQSSKMIEKILDYELKFLNVQPQEISKFKLYHSKPHCFDYGYVRTFSEIAKQILSATYDKYTDDILKERVLKKLQLIELEDLATLKASAKIDLKGEYSKENFEKLKSSRPRVAGNIVKLISKFDPEHFIDLIQPCIKHLVENDSFNVELFPKDQHNGLREIYVVDIHARIVQLFLETISRSICSFFQSETLNHPKNSSLGFSKSLKQTLENVEKPFCLMKSGDASKWSQSQVVSKFYIVLKTFLPKEFHLIVKDSLSLWFDKKIFLPPQLIESFMNTEFNTTNEVLNSLREGKLSTIKKNEDMYMRVKSGFMQGILHHTSSLFHTIVQEGFRQIQFKILQDYFANTKHSHLVNKFQITILQGSDDSSMSIAGDARTFNDHKELFFSLMHLKDKFSFKFGIIPSIEKTATCVPFIVEYNSQWLSLGKNIQPTIKFAMVSCQIPSSQSLIQRQEFYYNLLKDCLEKGCSTLTCFKIKLCQLSSFYNMLGSNNTSSFEAVKKLLIECLNPSLGFFILEPIVATAIFGFDFSFFCHMQGSLIKFLPTSYLNVSETNIPTTNTLRINTHITKTNAKKWQQLLEEVGELTDEDKEFLENNPVIYYEKGLNDTYSSVLKIKDKCKDFDVMLSLSSRYGITENMASFFCTFAKVCKIGKEKDSLCGWLVKCTESGISDLAQMFPRLEFYKQILDYIGLISDCSYLVDAEFVQRNKSQVTVLKTKTAEHELLLETIKFVWFDLESDEVTKSAYKRLFKEFQEEFPWLKNTEKETKENLSCSSRQLANYLRDVVGKNRTLTFYDTVAKGSNYSYLITRIFQKGKKLKVIKRNDNLMDKNDVVFSNLKILLNLPYEHAFKEEIMPKLINQLELDNLSKAEKTKYKLLKLLLSGDESSYYNELFKYSFENQLSWFSKAQDFNKIDKSWTGEGSLTTIIYNLTIVTKIQDDYISEIIVNDIEAFKLNLEKYYKVIKDHKLKFSNDEGDFLKISKYGMSNMIKGTRLTIDYKLWVSHTALKNSKVIMTNGNMKIMVPMICDDFSMMGYMTTLYQVEVKRKAKNFEERKTSNSQGYIFEHVWINKNSYQKAKHGEVLKERQTLRGKDVKFTTLLNFEIWKKITSPSDKRLFPWGEIGTMIVNQETISPNDYVKGTLNKLPKSLPIQEMFNYIMKENRFDKDDYLNFVSRVEFLTQISDPDYDELVKKDAIENVDFNLIEEFNFLLMDTNKLKKSIAKTLEFDSLLTNLGSVIENSQNDFVISKYTIYGIKDTETTFPNSMFYQINIDLRNQVPNEDELLNLLSKGDDKNLLTLEQKIYTNLLFNTPLQDMHVNTVKSLREYYLIGYIPKSTRSSRSSTRLGLHVPESDLEHEFLKRFRFSIKNNDFQNLINQEEHDLTEAIKEISVIADSTSNKRVKFPLITQIVALKEDLEILNKYKIKVNTPQLKEKVTKIIQVDDESYHDDKKINSLENSSQNGSLKDDDESQVNSDDLSQTIESEEGSFTFDDYFNLFEHLSSTYAYSLEIPITHLHLYFHLNYYDFITSFNDKPFRDWVKDANVSLYENDVSIYEVEGLNVIYYTSEATTCTIFSFKEITMTPEGLKLLDKKIHVISPSPGGSCLFNAISTLLKNKNKHYSQEELRQIVANSSHNLDFDIKNERSNMTDNNIWGGEIEIEILAHELNVSIDCVMSHSLTSYNSMAESIGVLINHHNVHFDVLM</sequence>